<evidence type="ECO:0000313" key="2">
    <source>
        <dbReference type="EMBL" id="KAJ6967697.1"/>
    </source>
</evidence>
<reference evidence="2 3" key="1">
    <citation type="journal article" date="2023" name="Mol. Ecol. Resour.">
        <title>Chromosome-level genome assembly of a triploid poplar Populus alba 'Berolinensis'.</title>
        <authorList>
            <person name="Chen S."/>
            <person name="Yu Y."/>
            <person name="Wang X."/>
            <person name="Wang S."/>
            <person name="Zhang T."/>
            <person name="Zhou Y."/>
            <person name="He R."/>
            <person name="Meng N."/>
            <person name="Wang Y."/>
            <person name="Liu W."/>
            <person name="Liu Z."/>
            <person name="Liu J."/>
            <person name="Guo Q."/>
            <person name="Huang H."/>
            <person name="Sederoff R.R."/>
            <person name="Wang G."/>
            <person name="Qu G."/>
            <person name="Chen S."/>
        </authorList>
    </citation>
    <scope>NUCLEOTIDE SEQUENCE [LARGE SCALE GENOMIC DNA]</scope>
    <source>
        <strain evidence="2">SC-2020</strain>
    </source>
</reference>
<protein>
    <submittedName>
        <fullName evidence="2">Uncharacterized protein</fullName>
    </submittedName>
</protein>
<sequence>MLESEEDPEQKACAPRREEGYNSEQVDSTGLAFNLSYLEGRTIERRRALCLKHGSFKGVHPSISTKARVSSSTGIRLGLDQVDDIEDYVGASSVVSSISRTQSGKSRKRVSFKLPEEADIIIFYSPQNSLESDQDCSL</sequence>
<gene>
    <name evidence="2" type="ORF">NC653_035810</name>
</gene>
<organism evidence="2 3">
    <name type="scientific">Populus alba x Populus x berolinensis</name>
    <dbReference type="NCBI Taxonomy" id="444605"/>
    <lineage>
        <taxon>Eukaryota</taxon>
        <taxon>Viridiplantae</taxon>
        <taxon>Streptophyta</taxon>
        <taxon>Embryophyta</taxon>
        <taxon>Tracheophyta</taxon>
        <taxon>Spermatophyta</taxon>
        <taxon>Magnoliopsida</taxon>
        <taxon>eudicotyledons</taxon>
        <taxon>Gunneridae</taxon>
        <taxon>Pentapetalae</taxon>
        <taxon>rosids</taxon>
        <taxon>fabids</taxon>
        <taxon>Malpighiales</taxon>
        <taxon>Salicaceae</taxon>
        <taxon>Saliceae</taxon>
        <taxon>Populus</taxon>
    </lineage>
</organism>
<comment type="caution">
    <text evidence="2">The sequence shown here is derived from an EMBL/GenBank/DDBJ whole genome shotgun (WGS) entry which is preliminary data.</text>
</comment>
<name>A0AAD6LKZ0_9ROSI</name>
<keyword evidence="3" id="KW-1185">Reference proteome</keyword>
<dbReference type="Proteomes" id="UP001164929">
    <property type="component" value="Chromosome 16"/>
</dbReference>
<accession>A0AAD6LKZ0</accession>
<evidence type="ECO:0000313" key="3">
    <source>
        <dbReference type="Proteomes" id="UP001164929"/>
    </source>
</evidence>
<proteinExistence type="predicted"/>
<dbReference type="EMBL" id="JAQIZT010000016">
    <property type="protein sequence ID" value="KAJ6967697.1"/>
    <property type="molecule type" value="Genomic_DNA"/>
</dbReference>
<feature type="region of interest" description="Disordered" evidence="1">
    <location>
        <begin position="1"/>
        <end position="25"/>
    </location>
</feature>
<evidence type="ECO:0000256" key="1">
    <source>
        <dbReference type="SAM" id="MobiDB-lite"/>
    </source>
</evidence>
<dbReference type="AlphaFoldDB" id="A0AAD6LKZ0"/>